<accession>A0A251U8W3</accession>
<evidence type="ECO:0000313" key="1">
    <source>
        <dbReference type="EMBL" id="KAF5796709.1"/>
    </source>
</evidence>
<keyword evidence="3" id="KW-1185">Reference proteome</keyword>
<dbReference type="EMBL" id="MNCJ02000323">
    <property type="protein sequence ID" value="KAF5796709.1"/>
    <property type="molecule type" value="Genomic_DNA"/>
</dbReference>
<dbReference type="InParanoid" id="A0A251U8W3"/>
<dbReference type="Gramene" id="mRNA:HanXRQr2_Chr08g0354971">
    <property type="protein sequence ID" value="mRNA:HanXRQr2_Chr08g0354971"/>
    <property type="gene ID" value="HanXRQr2_Chr08g0354971"/>
</dbReference>
<sequence length="66" mass="7514">MYQDFQSPKCSSRQVSVARLGRQHGKQVEMVTNFLRAKVSDSESLLSMCIYIILIFMDVGKLCKVV</sequence>
<reference evidence="1" key="3">
    <citation type="submission" date="2020-06" db="EMBL/GenBank/DDBJ databases">
        <title>Helianthus annuus Genome sequencing and assembly Release 2.</title>
        <authorList>
            <person name="Gouzy J."/>
            <person name="Langlade N."/>
            <person name="Munos S."/>
        </authorList>
    </citation>
    <scope>NUCLEOTIDE SEQUENCE</scope>
    <source>
        <tissue evidence="1">Leaves</tissue>
    </source>
</reference>
<dbReference type="EMBL" id="CM007897">
    <property type="protein sequence ID" value="OTG19529.1"/>
    <property type="molecule type" value="Genomic_DNA"/>
</dbReference>
<organism evidence="2 3">
    <name type="scientific">Helianthus annuus</name>
    <name type="common">Common sunflower</name>
    <dbReference type="NCBI Taxonomy" id="4232"/>
    <lineage>
        <taxon>Eukaryota</taxon>
        <taxon>Viridiplantae</taxon>
        <taxon>Streptophyta</taxon>
        <taxon>Embryophyta</taxon>
        <taxon>Tracheophyta</taxon>
        <taxon>Spermatophyta</taxon>
        <taxon>Magnoliopsida</taxon>
        <taxon>eudicotyledons</taxon>
        <taxon>Gunneridae</taxon>
        <taxon>Pentapetalae</taxon>
        <taxon>asterids</taxon>
        <taxon>campanulids</taxon>
        <taxon>Asterales</taxon>
        <taxon>Asteraceae</taxon>
        <taxon>Asteroideae</taxon>
        <taxon>Heliantheae alliance</taxon>
        <taxon>Heliantheae</taxon>
        <taxon>Helianthus</taxon>
    </lineage>
</organism>
<name>A0A251U8W3_HELAN</name>
<protein>
    <submittedName>
        <fullName evidence="2">Uncharacterized protein</fullName>
    </submittedName>
</protein>
<evidence type="ECO:0000313" key="2">
    <source>
        <dbReference type="EMBL" id="OTG19529.1"/>
    </source>
</evidence>
<reference evidence="1 3" key="1">
    <citation type="journal article" date="2017" name="Nature">
        <title>The sunflower genome provides insights into oil metabolism, flowering and Asterid evolution.</title>
        <authorList>
            <person name="Badouin H."/>
            <person name="Gouzy J."/>
            <person name="Grassa C.J."/>
            <person name="Murat F."/>
            <person name="Staton S.E."/>
            <person name="Cottret L."/>
            <person name="Lelandais-Briere C."/>
            <person name="Owens G.L."/>
            <person name="Carrere S."/>
            <person name="Mayjonade B."/>
            <person name="Legrand L."/>
            <person name="Gill N."/>
            <person name="Kane N.C."/>
            <person name="Bowers J.E."/>
            <person name="Hubner S."/>
            <person name="Bellec A."/>
            <person name="Berard A."/>
            <person name="Berges H."/>
            <person name="Blanchet N."/>
            <person name="Boniface M.C."/>
            <person name="Brunel D."/>
            <person name="Catrice O."/>
            <person name="Chaidir N."/>
            <person name="Claudel C."/>
            <person name="Donnadieu C."/>
            <person name="Faraut T."/>
            <person name="Fievet G."/>
            <person name="Helmstetter N."/>
            <person name="King M."/>
            <person name="Knapp S.J."/>
            <person name="Lai Z."/>
            <person name="Le Paslier M.C."/>
            <person name="Lippi Y."/>
            <person name="Lorenzon L."/>
            <person name="Mandel J.R."/>
            <person name="Marage G."/>
            <person name="Marchand G."/>
            <person name="Marquand E."/>
            <person name="Bret-Mestries E."/>
            <person name="Morien E."/>
            <person name="Nambeesan S."/>
            <person name="Nguyen T."/>
            <person name="Pegot-Espagnet P."/>
            <person name="Pouilly N."/>
            <person name="Raftis F."/>
            <person name="Sallet E."/>
            <person name="Schiex T."/>
            <person name="Thomas J."/>
            <person name="Vandecasteele C."/>
            <person name="Vares D."/>
            <person name="Vear F."/>
            <person name="Vautrin S."/>
            <person name="Crespi M."/>
            <person name="Mangin B."/>
            <person name="Burke J.M."/>
            <person name="Salse J."/>
            <person name="Munos S."/>
            <person name="Vincourt P."/>
            <person name="Rieseberg L.H."/>
            <person name="Langlade N.B."/>
        </authorList>
    </citation>
    <scope>NUCLEOTIDE SEQUENCE [LARGE SCALE GENOMIC DNA]</scope>
    <source>
        <strain evidence="3">cv. SF193</strain>
        <tissue evidence="1">Leaves</tissue>
    </source>
</reference>
<dbReference type="AlphaFoldDB" id="A0A251U8W3"/>
<dbReference type="Proteomes" id="UP000215914">
    <property type="component" value="Chromosome 8"/>
</dbReference>
<evidence type="ECO:0000313" key="3">
    <source>
        <dbReference type="Proteomes" id="UP000215914"/>
    </source>
</evidence>
<reference evidence="2" key="2">
    <citation type="submission" date="2017-02" db="EMBL/GenBank/DDBJ databases">
        <title>Sunflower complete genome.</title>
        <authorList>
            <person name="Langlade N."/>
            <person name="Munos S."/>
        </authorList>
    </citation>
    <scope>NUCLEOTIDE SEQUENCE [LARGE SCALE GENOMIC DNA]</scope>
    <source>
        <tissue evidence="2">Leaves</tissue>
    </source>
</reference>
<proteinExistence type="predicted"/>
<gene>
    <name evidence="2" type="ORF">HannXRQ_Chr08g0235131</name>
    <name evidence="1" type="ORF">HanXRQr2_Chr08g0354971</name>
</gene>